<keyword evidence="3 6" id="KW-0812">Transmembrane</keyword>
<dbReference type="InterPro" id="IPR001123">
    <property type="entry name" value="LeuE-type"/>
</dbReference>
<feature type="transmembrane region" description="Helical" evidence="6">
    <location>
        <begin position="186"/>
        <end position="204"/>
    </location>
</feature>
<dbReference type="GO" id="GO:0005886">
    <property type="term" value="C:plasma membrane"/>
    <property type="evidence" value="ECO:0007669"/>
    <property type="project" value="UniProtKB-SubCell"/>
</dbReference>
<accession>A0AA49GR17</accession>
<feature type="transmembrane region" description="Helical" evidence="6">
    <location>
        <begin position="39"/>
        <end position="59"/>
    </location>
</feature>
<reference evidence="7" key="1">
    <citation type="journal article" date="2023" name="Comput. Struct. Biotechnol. J.">
        <title>Discovery of a novel marine Bacteroidetes with a rich repertoire of carbohydrate-active enzymes.</title>
        <authorList>
            <person name="Chen B."/>
            <person name="Liu G."/>
            <person name="Chen Q."/>
            <person name="Wang H."/>
            <person name="Liu L."/>
            <person name="Tang K."/>
        </authorList>
    </citation>
    <scope>NUCLEOTIDE SEQUENCE</scope>
    <source>
        <strain evidence="7">TK19036</strain>
    </source>
</reference>
<keyword evidence="4 6" id="KW-1133">Transmembrane helix</keyword>
<reference evidence="7" key="2">
    <citation type="journal article" date="2024" name="Antonie Van Leeuwenhoek">
        <title>Roseihalotalea indica gen. nov., sp. nov., a halophilic Bacteroidetes from mesopelagic Southwest Indian Ocean with higher carbohydrate metabolic potential.</title>
        <authorList>
            <person name="Chen B."/>
            <person name="Zhang M."/>
            <person name="Lin D."/>
            <person name="Ye J."/>
            <person name="Tang K."/>
        </authorList>
    </citation>
    <scope>NUCLEOTIDE SEQUENCE</scope>
    <source>
        <strain evidence="7">TK19036</strain>
    </source>
</reference>
<evidence type="ECO:0000313" key="7">
    <source>
        <dbReference type="EMBL" id="WKN37953.1"/>
    </source>
</evidence>
<evidence type="ECO:0000256" key="5">
    <source>
        <dbReference type="ARBA" id="ARBA00023136"/>
    </source>
</evidence>
<evidence type="ECO:0000256" key="3">
    <source>
        <dbReference type="ARBA" id="ARBA00022692"/>
    </source>
</evidence>
<evidence type="ECO:0000256" key="1">
    <source>
        <dbReference type="ARBA" id="ARBA00004651"/>
    </source>
</evidence>
<comment type="subcellular location">
    <subcellularLocation>
        <location evidence="1">Cell membrane</location>
        <topology evidence="1">Multi-pass membrane protein</topology>
    </subcellularLocation>
</comment>
<feature type="transmembrane region" description="Helical" evidence="6">
    <location>
        <begin position="110"/>
        <end position="133"/>
    </location>
</feature>
<sequence length="207" mass="22972">MLSHFLLALTLAFFCYLPFGTVNMVVLNTAIVRALRPAVLIAVGSALVEIFYTFVAITLTQWLGRRLIDNIYIDFAALILLFGVGLYFWFSSPRAQKESQSSQRTWGFLGTGIVFGLINPQGLPFITLALAYVQSQDWVFLQDASNCLGLMLGVAAGRFLSLLLYAYAGQWLSSQLQQLSQWANKVTGGILLLLGSYQAIRVLIELY</sequence>
<dbReference type="EMBL" id="CP120682">
    <property type="protein sequence ID" value="WKN37953.1"/>
    <property type="molecule type" value="Genomic_DNA"/>
</dbReference>
<feature type="transmembrane region" description="Helical" evidence="6">
    <location>
        <begin position="145"/>
        <end position="166"/>
    </location>
</feature>
<keyword evidence="5 6" id="KW-0472">Membrane</keyword>
<organism evidence="7">
    <name type="scientific">Roseihalotalea indica</name>
    <dbReference type="NCBI Taxonomy" id="2867963"/>
    <lineage>
        <taxon>Bacteria</taxon>
        <taxon>Pseudomonadati</taxon>
        <taxon>Bacteroidota</taxon>
        <taxon>Cytophagia</taxon>
        <taxon>Cytophagales</taxon>
        <taxon>Catalimonadaceae</taxon>
        <taxon>Roseihalotalea</taxon>
    </lineage>
</organism>
<keyword evidence="2" id="KW-1003">Cell membrane</keyword>
<dbReference type="AlphaFoldDB" id="A0AA49GR17"/>
<gene>
    <name evidence="7" type="ORF">K4G66_04425</name>
</gene>
<dbReference type="GO" id="GO:0006865">
    <property type="term" value="P:amino acid transport"/>
    <property type="evidence" value="ECO:0007669"/>
    <property type="project" value="InterPro"/>
</dbReference>
<evidence type="ECO:0000256" key="6">
    <source>
        <dbReference type="SAM" id="Phobius"/>
    </source>
</evidence>
<feature type="transmembrane region" description="Helical" evidence="6">
    <location>
        <begin position="71"/>
        <end position="90"/>
    </location>
</feature>
<dbReference type="Pfam" id="PF01810">
    <property type="entry name" value="LysE"/>
    <property type="match status" value="1"/>
</dbReference>
<evidence type="ECO:0000256" key="2">
    <source>
        <dbReference type="ARBA" id="ARBA00022475"/>
    </source>
</evidence>
<proteinExistence type="predicted"/>
<name>A0AA49GR17_9BACT</name>
<evidence type="ECO:0000256" key="4">
    <source>
        <dbReference type="ARBA" id="ARBA00022989"/>
    </source>
</evidence>
<protein>
    <submittedName>
        <fullName evidence="7">LysE family transporter</fullName>
    </submittedName>
</protein>